<reference evidence="2 3" key="1">
    <citation type="submission" date="2023-06" db="EMBL/GenBank/DDBJ databases">
        <title>Parasedimentitalea psychrophila sp. nov., a psychrophilic bacterium isolated from deep-sea sediment.</title>
        <authorList>
            <person name="Li A."/>
        </authorList>
    </citation>
    <scope>NUCLEOTIDE SEQUENCE [LARGE SCALE GENOMIC DNA]</scope>
    <source>
        <strain evidence="2 3">QS115</strain>
    </source>
</reference>
<proteinExistence type="predicted"/>
<sequence length="141" mass="15123">MTPLYQELHRWAARPFIWGETDCMLCLADWVMRVTGRDPAAAVRGVYDSRGSCQRETGFLRDPVMAVEACLATIGGLPRVDTPQPGDAAVLMLRDPGGRSSPCGAIWLGSAWGCKGLQGVTTLSPQAVSEVLAIWGVGYEA</sequence>
<dbReference type="Proteomes" id="UP001238334">
    <property type="component" value="Chromosome"/>
</dbReference>
<dbReference type="InterPro" id="IPR053802">
    <property type="entry name" value="DUF6950"/>
</dbReference>
<gene>
    <name evidence="2" type="ORF">QPJ95_21920</name>
</gene>
<dbReference type="AlphaFoldDB" id="A0A9Y2P6K9"/>
<evidence type="ECO:0000259" key="1">
    <source>
        <dbReference type="Pfam" id="PF22262"/>
    </source>
</evidence>
<keyword evidence="3" id="KW-1185">Reference proteome</keyword>
<protein>
    <recommendedName>
        <fullName evidence="1">DUF6950 domain-containing protein</fullName>
    </recommendedName>
</protein>
<accession>A0A9Y2P6K9</accession>
<organism evidence="2 3">
    <name type="scientific">Parasedimentitalea psychrophila</name>
    <dbReference type="NCBI Taxonomy" id="2997337"/>
    <lineage>
        <taxon>Bacteria</taxon>
        <taxon>Pseudomonadati</taxon>
        <taxon>Pseudomonadota</taxon>
        <taxon>Alphaproteobacteria</taxon>
        <taxon>Rhodobacterales</taxon>
        <taxon>Paracoccaceae</taxon>
        <taxon>Parasedimentitalea</taxon>
    </lineage>
</organism>
<dbReference type="Pfam" id="PF22262">
    <property type="entry name" value="DUF6950"/>
    <property type="match status" value="1"/>
</dbReference>
<dbReference type="RefSeq" id="WP_270921135.1">
    <property type="nucleotide sequence ID" value="NZ_CP127247.1"/>
</dbReference>
<evidence type="ECO:0000313" key="2">
    <source>
        <dbReference type="EMBL" id="WIY25113.1"/>
    </source>
</evidence>
<dbReference type="KEGG" id="ppso:QPJ95_21920"/>
<feature type="domain" description="DUF6950" evidence="1">
    <location>
        <begin position="4"/>
        <end position="130"/>
    </location>
</feature>
<name>A0A9Y2P6K9_9RHOB</name>
<evidence type="ECO:0000313" key="3">
    <source>
        <dbReference type="Proteomes" id="UP001238334"/>
    </source>
</evidence>
<dbReference type="EMBL" id="CP127247">
    <property type="protein sequence ID" value="WIY25113.1"/>
    <property type="molecule type" value="Genomic_DNA"/>
</dbReference>